<dbReference type="Gene3D" id="1.10.443.10">
    <property type="entry name" value="Intergrase catalytic core"/>
    <property type="match status" value="1"/>
</dbReference>
<dbReference type="EMBL" id="JBDPZC010000001">
    <property type="protein sequence ID" value="MEO3711314.1"/>
    <property type="molecule type" value="Genomic_DNA"/>
</dbReference>
<reference evidence="3 4" key="1">
    <citation type="submission" date="2024-05" db="EMBL/GenBank/DDBJ databases">
        <title>Roseateles sp. 2.12 16S ribosomal RNA gene Genome sequencing and assembly.</title>
        <authorList>
            <person name="Woo H."/>
        </authorList>
    </citation>
    <scope>NUCLEOTIDE SEQUENCE [LARGE SCALE GENOMIC DNA]</scope>
    <source>
        <strain evidence="3 4">2.12</strain>
    </source>
</reference>
<protein>
    <submittedName>
        <fullName evidence="3">Site-specific integrase</fullName>
    </submittedName>
</protein>
<keyword evidence="4" id="KW-1185">Reference proteome</keyword>
<dbReference type="CDD" id="cd00397">
    <property type="entry name" value="DNA_BRE_C"/>
    <property type="match status" value="1"/>
</dbReference>
<proteinExistence type="predicted"/>
<feature type="domain" description="Tyr recombinase" evidence="2">
    <location>
        <begin position="180"/>
        <end position="396"/>
    </location>
</feature>
<dbReference type="SUPFAM" id="SSF56349">
    <property type="entry name" value="DNA breaking-rejoining enzymes"/>
    <property type="match status" value="1"/>
</dbReference>
<comment type="caution">
    <text evidence="3">The sequence shown here is derived from an EMBL/GenBank/DDBJ whole genome shotgun (WGS) entry which is preliminary data.</text>
</comment>
<dbReference type="InterPro" id="IPR002104">
    <property type="entry name" value="Integrase_catalytic"/>
</dbReference>
<dbReference type="InterPro" id="IPR011010">
    <property type="entry name" value="DNA_brk_join_enz"/>
</dbReference>
<evidence type="ECO:0000313" key="3">
    <source>
        <dbReference type="EMBL" id="MEO3711314.1"/>
    </source>
</evidence>
<evidence type="ECO:0000313" key="4">
    <source>
        <dbReference type="Proteomes" id="UP001462640"/>
    </source>
</evidence>
<gene>
    <name evidence="3" type="ORF">ABDJ40_00885</name>
</gene>
<sequence length="398" mass="43858">MSRIVRAGTISIVAYDLAVRSVVHELTDYALFMLDKCRLEQSTVSDAINNLVRFCNYLLANTSSKSRPIIEAVAGLTDNSLASFRDDDLKAVLFNSRSRNSEAKAKETVNGRLAGVYQWIWWLQNSGRLPANVAGPSGCAVTVGEVCCSARGRKKSFRVTLDMPLLYSDAARRGKHKTGFVATRETADGAIEILMSRSSSEYRNLRDALIVDLAIEVGLRVGSVVSLVDSDFDKAAIESTIDTTILVTPKKQKFSYENSFEVPIWLALRVCSLVELRDELLESKGKRATVAKGAIFINELRCTPLTARAVSQQISEVLRSLGAPKGTSIHAFRGLFCTEEIEYEIDQRVRLGLDTSTASVSAAVALKMGHRDPMSLFHYVARALSLRAARERATRRRG</sequence>
<name>A0ABV0G8H8_9BURK</name>
<keyword evidence="1" id="KW-0233">DNA recombination</keyword>
<dbReference type="Pfam" id="PF00589">
    <property type="entry name" value="Phage_integrase"/>
    <property type="match status" value="1"/>
</dbReference>
<evidence type="ECO:0000256" key="1">
    <source>
        <dbReference type="ARBA" id="ARBA00023172"/>
    </source>
</evidence>
<dbReference type="Proteomes" id="UP001462640">
    <property type="component" value="Unassembled WGS sequence"/>
</dbReference>
<dbReference type="PROSITE" id="PS51898">
    <property type="entry name" value="TYR_RECOMBINASE"/>
    <property type="match status" value="1"/>
</dbReference>
<dbReference type="RefSeq" id="WP_347604853.1">
    <property type="nucleotide sequence ID" value="NZ_JBDPZC010000001.1"/>
</dbReference>
<accession>A0ABV0G8H8</accession>
<dbReference type="InterPro" id="IPR013762">
    <property type="entry name" value="Integrase-like_cat_sf"/>
</dbReference>
<evidence type="ECO:0000259" key="2">
    <source>
        <dbReference type="PROSITE" id="PS51898"/>
    </source>
</evidence>
<organism evidence="3 4">
    <name type="scientific">Roseateles flavus</name>
    <dbReference type="NCBI Taxonomy" id="3149041"/>
    <lineage>
        <taxon>Bacteria</taxon>
        <taxon>Pseudomonadati</taxon>
        <taxon>Pseudomonadota</taxon>
        <taxon>Betaproteobacteria</taxon>
        <taxon>Burkholderiales</taxon>
        <taxon>Sphaerotilaceae</taxon>
        <taxon>Roseateles</taxon>
    </lineage>
</organism>